<dbReference type="InterPro" id="IPR001789">
    <property type="entry name" value="Sig_transdc_resp-reg_receiver"/>
</dbReference>
<feature type="domain" description="Response regulatory" evidence="12">
    <location>
        <begin position="674"/>
        <end position="794"/>
    </location>
</feature>
<name>A0AAU8A700_9FIRM</name>
<protein>
    <recommendedName>
        <fullName evidence="9">Circadian input-output histidine kinase CikA</fullName>
        <ecNumber evidence="3">2.7.13.3</ecNumber>
    </recommendedName>
    <alternativeName>
        <fullName evidence="4">Stage 0 sporulation protein A homolog</fullName>
    </alternativeName>
</protein>
<dbReference type="InterPro" id="IPR036097">
    <property type="entry name" value="HisK_dim/P_sf"/>
</dbReference>
<accession>A0AAU8A700</accession>
<evidence type="ECO:0000259" key="12">
    <source>
        <dbReference type="PROSITE" id="PS50110"/>
    </source>
</evidence>
<dbReference type="PRINTS" id="PR00344">
    <property type="entry name" value="BCTRLSENSOR"/>
</dbReference>
<feature type="domain" description="Histidine kinase" evidence="11">
    <location>
        <begin position="435"/>
        <end position="659"/>
    </location>
</feature>
<dbReference type="EC" id="2.7.13.3" evidence="3"/>
<dbReference type="AlphaFoldDB" id="A0AAU8A700"/>
<evidence type="ECO:0000256" key="1">
    <source>
        <dbReference type="ARBA" id="ARBA00000085"/>
    </source>
</evidence>
<dbReference type="GO" id="GO:0000155">
    <property type="term" value="F:phosphorelay sensor kinase activity"/>
    <property type="evidence" value="ECO:0007669"/>
    <property type="project" value="InterPro"/>
</dbReference>
<organism evidence="13">
    <name type="scientific">Christensenella massiliensis</name>
    <dbReference type="NCBI Taxonomy" id="1805714"/>
    <lineage>
        <taxon>Bacteria</taxon>
        <taxon>Bacillati</taxon>
        <taxon>Bacillota</taxon>
        <taxon>Clostridia</taxon>
        <taxon>Christensenellales</taxon>
        <taxon>Christensenellaceae</taxon>
        <taxon>Christensenella</taxon>
    </lineage>
</organism>
<dbReference type="InterPro" id="IPR011006">
    <property type="entry name" value="CheY-like_superfamily"/>
</dbReference>
<dbReference type="Gene3D" id="1.10.287.130">
    <property type="match status" value="1"/>
</dbReference>
<keyword evidence="6" id="KW-0808">Transferase</keyword>
<dbReference type="Pfam" id="PF00072">
    <property type="entry name" value="Response_reg"/>
    <property type="match status" value="2"/>
</dbReference>
<keyword evidence="7" id="KW-0902">Two-component regulatory system</keyword>
<dbReference type="InterPro" id="IPR003594">
    <property type="entry name" value="HATPase_dom"/>
</dbReference>
<evidence type="ECO:0000259" key="11">
    <source>
        <dbReference type="PROSITE" id="PS50109"/>
    </source>
</evidence>
<dbReference type="EMBL" id="CP117826">
    <property type="protein sequence ID" value="XCC61852.1"/>
    <property type="molecule type" value="Genomic_DNA"/>
</dbReference>
<dbReference type="PROSITE" id="PS50110">
    <property type="entry name" value="RESPONSE_REGULATORY"/>
    <property type="match status" value="2"/>
</dbReference>
<gene>
    <name evidence="13" type="ORF">PUP29_09970</name>
</gene>
<sequence length="938" mass="105951">MDGKDIGELRKAYALLRESNEKLYNSMKAFQIAAEECGSLVFSYDTKKQMILVDEKTAEAFGVETVQTGVPYEMARRGIISEDTQEEYIRIHEAMINGAKDAGGIVKLIPAVGKEIVYDLKFRAILNEEGDSTGTAVGVYRDITERYLKDMEHERYRQIIYSSERYTFQYDGGKDSLTVFPAHYNAAKGGEKGYLIEEYTQKLQSGKICPESDIPILQDLLQNGAKKPVQVQLYGVKTGKKRWYAVTGAVVCCGDGQKSVAGTVADITDIKQQELSHRKLEHILQSLKDEYIGIFEIDLEKDAYSVLSYDKKAFVPDIPESGCYSEVMEMVAKQLTAPEYIGMFREFTDIERLRRVLAEERRIELEYRTNSLNNRWRRTVYQVAERIGERPSKAIMYQLDIDKIKVEKLMQQQAMQEAYNYAEAANTAKSEFLSRMSHDIRTPMNAIVGFTAIAEANIEDHEQVKKCLAKITTASEHLLSLINEVLDMSKIESGKMELQEEEFNLSGLIDDMVAMVQPQMSQRRHCFEVQIGELQHERAIGDRLRIQQAFVNLVSNAAKYTPDGGKISIRIRERALKNPGYGEYEFIFEDNGIGMTKEFQKELFEPFARAEDSRVAKINGTGLGMTITRNLIRMMDGEIRVDSSINKGSRFTVTIHLKLPGGQGEKIDELKGKRVLVADDDIAAGKKTCAMLEEIGLSTEFCVSGEQAVERVKACSRAGDSYFAAVLNWKMPGISGPAAAKEMCRQLGKDLPVIIVSAYDWSKIEEEARALDIEYFIAKPLPKSRLVQCLREIMRRTEREKEAAGPADPPDYSDKRVLLVEDNDLNAEIACELLRMEGVRTEWAGNGKEAVRMVEDSPEGYYDMVFMDIQMPVLNGYDAAREIRKLERKDVRDMPIVAMTANAFAEDVGRAKDAGMNEHIAKPVDLNEIRAVMARYLP</sequence>
<keyword evidence="5 10" id="KW-0597">Phosphoprotein</keyword>
<evidence type="ECO:0000256" key="7">
    <source>
        <dbReference type="ARBA" id="ARBA00023012"/>
    </source>
</evidence>
<comment type="caution">
    <text evidence="10">Lacks conserved residue(s) required for the propagation of feature annotation.</text>
</comment>
<comment type="similarity">
    <text evidence="2">In the N-terminal section; belongs to the phytochrome family.</text>
</comment>
<dbReference type="SUPFAM" id="SSF52172">
    <property type="entry name" value="CheY-like"/>
    <property type="match status" value="2"/>
</dbReference>
<reference evidence="13" key="1">
    <citation type="submission" date="2023-02" db="EMBL/GenBank/DDBJ databases">
        <title>Gut commensal Christensenella minuta modulates host metabolism via a new class of secondary bile acids.</title>
        <authorList>
            <person name="Liu C."/>
        </authorList>
    </citation>
    <scope>NUCLEOTIDE SEQUENCE</scope>
    <source>
        <strain evidence="13">CA70</strain>
    </source>
</reference>
<dbReference type="Gene3D" id="3.40.50.2300">
    <property type="match status" value="2"/>
</dbReference>
<dbReference type="PROSITE" id="PS50109">
    <property type="entry name" value="HIS_KIN"/>
    <property type="match status" value="1"/>
</dbReference>
<evidence type="ECO:0000313" key="13">
    <source>
        <dbReference type="EMBL" id="XCC61852.1"/>
    </source>
</evidence>
<comment type="function">
    <text evidence="8">May play the central regulatory role in sporulation. It may be an element of the effector pathway responsible for the activation of sporulation genes in response to nutritional stress. Spo0A may act in concert with spo0H (a sigma factor) to control the expression of some genes that are critical to the sporulation process.</text>
</comment>
<dbReference type="InterPro" id="IPR003661">
    <property type="entry name" value="HisK_dim/P_dom"/>
</dbReference>
<dbReference type="RefSeq" id="WP_353423198.1">
    <property type="nucleotide sequence ID" value="NZ_CP117826.1"/>
</dbReference>
<dbReference type="SMART" id="SM00388">
    <property type="entry name" value="HisKA"/>
    <property type="match status" value="1"/>
</dbReference>
<evidence type="ECO:0000256" key="8">
    <source>
        <dbReference type="ARBA" id="ARBA00024867"/>
    </source>
</evidence>
<feature type="modified residue" description="4-aspartylphosphate" evidence="10">
    <location>
        <position position="868"/>
    </location>
</feature>
<dbReference type="Pfam" id="PF02518">
    <property type="entry name" value="HATPase_c"/>
    <property type="match status" value="1"/>
</dbReference>
<dbReference type="CDD" id="cd17546">
    <property type="entry name" value="REC_hyHK_CKI1_RcsC-like"/>
    <property type="match status" value="1"/>
</dbReference>
<dbReference type="Gene3D" id="3.30.565.10">
    <property type="entry name" value="Histidine kinase-like ATPase, C-terminal domain"/>
    <property type="match status" value="1"/>
</dbReference>
<dbReference type="PANTHER" id="PTHR45339:SF5">
    <property type="entry name" value="HISTIDINE KINASE"/>
    <property type="match status" value="1"/>
</dbReference>
<evidence type="ECO:0000256" key="9">
    <source>
        <dbReference type="ARBA" id="ARBA00074306"/>
    </source>
</evidence>
<feature type="domain" description="Response regulatory" evidence="12">
    <location>
        <begin position="816"/>
        <end position="937"/>
    </location>
</feature>
<evidence type="ECO:0000256" key="10">
    <source>
        <dbReference type="PROSITE-ProRule" id="PRU00169"/>
    </source>
</evidence>
<comment type="catalytic activity">
    <reaction evidence="1">
        <text>ATP + protein L-histidine = ADP + protein N-phospho-L-histidine.</text>
        <dbReference type="EC" id="2.7.13.3"/>
    </reaction>
</comment>
<dbReference type="InterPro" id="IPR005467">
    <property type="entry name" value="His_kinase_dom"/>
</dbReference>
<dbReference type="Pfam" id="PF00512">
    <property type="entry name" value="HisKA"/>
    <property type="match status" value="1"/>
</dbReference>
<evidence type="ECO:0000256" key="4">
    <source>
        <dbReference type="ARBA" id="ARBA00018672"/>
    </source>
</evidence>
<dbReference type="SMART" id="SM00387">
    <property type="entry name" value="HATPase_c"/>
    <property type="match status" value="1"/>
</dbReference>
<evidence type="ECO:0000256" key="5">
    <source>
        <dbReference type="ARBA" id="ARBA00022553"/>
    </source>
</evidence>
<dbReference type="InterPro" id="IPR004358">
    <property type="entry name" value="Sig_transdc_His_kin-like_C"/>
</dbReference>
<dbReference type="SMART" id="SM00448">
    <property type="entry name" value="REC"/>
    <property type="match status" value="2"/>
</dbReference>
<dbReference type="PANTHER" id="PTHR45339">
    <property type="entry name" value="HYBRID SIGNAL TRANSDUCTION HISTIDINE KINASE J"/>
    <property type="match status" value="1"/>
</dbReference>
<dbReference type="SUPFAM" id="SSF55874">
    <property type="entry name" value="ATPase domain of HSP90 chaperone/DNA topoisomerase II/histidine kinase"/>
    <property type="match status" value="1"/>
</dbReference>
<evidence type="ECO:0000256" key="2">
    <source>
        <dbReference type="ARBA" id="ARBA00006402"/>
    </source>
</evidence>
<dbReference type="InterPro" id="IPR036890">
    <property type="entry name" value="HATPase_C_sf"/>
</dbReference>
<dbReference type="CDD" id="cd00156">
    <property type="entry name" value="REC"/>
    <property type="match status" value="1"/>
</dbReference>
<evidence type="ECO:0000256" key="3">
    <source>
        <dbReference type="ARBA" id="ARBA00012438"/>
    </source>
</evidence>
<dbReference type="SUPFAM" id="SSF47384">
    <property type="entry name" value="Homodimeric domain of signal transducing histidine kinase"/>
    <property type="match status" value="1"/>
</dbReference>
<evidence type="ECO:0000256" key="6">
    <source>
        <dbReference type="ARBA" id="ARBA00022777"/>
    </source>
</evidence>
<proteinExistence type="inferred from homology"/>
<keyword evidence="6" id="KW-0418">Kinase</keyword>
<dbReference type="CDD" id="cd00082">
    <property type="entry name" value="HisKA"/>
    <property type="match status" value="1"/>
</dbReference>
<dbReference type="FunFam" id="3.30.565.10:FF:000010">
    <property type="entry name" value="Sensor histidine kinase RcsC"/>
    <property type="match status" value="1"/>
</dbReference>